<reference evidence="7" key="1">
    <citation type="journal article" date="2019" name="Int. J. Syst. Evol. Microbiol.">
        <title>The Global Catalogue of Microorganisms (GCM) 10K type strain sequencing project: providing services to taxonomists for standard genome sequencing and annotation.</title>
        <authorList>
            <consortium name="The Broad Institute Genomics Platform"/>
            <consortium name="The Broad Institute Genome Sequencing Center for Infectious Disease"/>
            <person name="Wu L."/>
            <person name="Ma J."/>
        </authorList>
    </citation>
    <scope>NUCLEOTIDE SEQUENCE [LARGE SCALE GENOMIC DNA]</scope>
    <source>
        <strain evidence="7">CECT 7477</strain>
    </source>
</reference>
<gene>
    <name evidence="6" type="ORF">ACFOUT_04570</name>
</gene>
<dbReference type="SUPFAM" id="SSF55068">
    <property type="entry name" value="Peptide methionine sulfoxide reductase"/>
    <property type="match status" value="1"/>
</dbReference>
<evidence type="ECO:0000256" key="2">
    <source>
        <dbReference type="ARBA" id="ARBA00023002"/>
    </source>
</evidence>
<dbReference type="EC" id="1.8.4.11" evidence="1"/>
<dbReference type="PANTHER" id="PTHR43774">
    <property type="entry name" value="PEPTIDE METHIONINE SULFOXIDE REDUCTASE"/>
    <property type="match status" value="1"/>
</dbReference>
<evidence type="ECO:0000256" key="3">
    <source>
        <dbReference type="ARBA" id="ARBA00047806"/>
    </source>
</evidence>
<evidence type="ECO:0000256" key="4">
    <source>
        <dbReference type="ARBA" id="ARBA00048782"/>
    </source>
</evidence>
<comment type="catalytic activity">
    <reaction evidence="4">
        <text>[thioredoxin]-disulfide + L-methionine + H2O = L-methionine (S)-S-oxide + [thioredoxin]-dithiol</text>
        <dbReference type="Rhea" id="RHEA:19993"/>
        <dbReference type="Rhea" id="RHEA-COMP:10698"/>
        <dbReference type="Rhea" id="RHEA-COMP:10700"/>
        <dbReference type="ChEBI" id="CHEBI:15377"/>
        <dbReference type="ChEBI" id="CHEBI:29950"/>
        <dbReference type="ChEBI" id="CHEBI:50058"/>
        <dbReference type="ChEBI" id="CHEBI:57844"/>
        <dbReference type="ChEBI" id="CHEBI:58772"/>
        <dbReference type="EC" id="1.8.4.11"/>
    </reaction>
</comment>
<dbReference type="Gene3D" id="3.30.1060.10">
    <property type="entry name" value="Peptide methionine sulphoxide reductase MsrA"/>
    <property type="match status" value="1"/>
</dbReference>
<sequence>MKKIGLGGGCHWCTEAVFQSIKGVLKVDQGFIASYGRNNAFSEAIIVHFSGSQITLKKLIKIHLETHKSSSNHSMRDKYRSAIYCFDQEQKEQVDEILSEFQNNYNQKIITQSLLFSAFKASKEEFRNYYQKGPEKPFCKTYIAPKLEHIKANHKEHYQTPLNEKKLQKKLKL</sequence>
<evidence type="ECO:0000313" key="6">
    <source>
        <dbReference type="EMBL" id="MFC4095135.1"/>
    </source>
</evidence>
<accession>A0ABV8JPQ4</accession>
<comment type="caution">
    <text evidence="6">The sequence shown here is derived from an EMBL/GenBank/DDBJ whole genome shotgun (WGS) entry which is preliminary data.</text>
</comment>
<dbReference type="Pfam" id="PF01625">
    <property type="entry name" value="PMSR"/>
    <property type="match status" value="1"/>
</dbReference>
<dbReference type="RefSeq" id="WP_192461147.1">
    <property type="nucleotide sequence ID" value="NZ_JACYFJ010000001.1"/>
</dbReference>
<proteinExistence type="predicted"/>
<organism evidence="6 7">
    <name type="scientific">Euzebyella saccharophila</name>
    <dbReference type="NCBI Taxonomy" id="679664"/>
    <lineage>
        <taxon>Bacteria</taxon>
        <taxon>Pseudomonadati</taxon>
        <taxon>Bacteroidota</taxon>
        <taxon>Flavobacteriia</taxon>
        <taxon>Flavobacteriales</taxon>
        <taxon>Flavobacteriaceae</taxon>
        <taxon>Euzebyella</taxon>
    </lineage>
</organism>
<dbReference type="EMBL" id="JBHSAW010000004">
    <property type="protein sequence ID" value="MFC4095135.1"/>
    <property type="molecule type" value="Genomic_DNA"/>
</dbReference>
<keyword evidence="2 6" id="KW-0560">Oxidoreductase</keyword>
<dbReference type="GO" id="GO:0008113">
    <property type="term" value="F:peptide-methionine (S)-S-oxide reductase activity"/>
    <property type="evidence" value="ECO:0007669"/>
    <property type="project" value="UniProtKB-EC"/>
</dbReference>
<evidence type="ECO:0000259" key="5">
    <source>
        <dbReference type="Pfam" id="PF01625"/>
    </source>
</evidence>
<dbReference type="InterPro" id="IPR036509">
    <property type="entry name" value="Met_Sox_Rdtase_MsrA_sf"/>
</dbReference>
<feature type="domain" description="Peptide methionine sulphoxide reductase MsrA" evidence="5">
    <location>
        <begin position="4"/>
        <end position="139"/>
    </location>
</feature>
<evidence type="ECO:0000256" key="1">
    <source>
        <dbReference type="ARBA" id="ARBA00012502"/>
    </source>
</evidence>
<dbReference type="Proteomes" id="UP001595814">
    <property type="component" value="Unassembled WGS sequence"/>
</dbReference>
<dbReference type="PANTHER" id="PTHR43774:SF1">
    <property type="entry name" value="PEPTIDE METHIONINE SULFOXIDE REDUCTASE MSRA 2"/>
    <property type="match status" value="1"/>
</dbReference>
<comment type="catalytic activity">
    <reaction evidence="3">
        <text>L-methionyl-[protein] + [thioredoxin]-disulfide + H2O = L-methionyl-(S)-S-oxide-[protein] + [thioredoxin]-dithiol</text>
        <dbReference type="Rhea" id="RHEA:14217"/>
        <dbReference type="Rhea" id="RHEA-COMP:10698"/>
        <dbReference type="Rhea" id="RHEA-COMP:10700"/>
        <dbReference type="Rhea" id="RHEA-COMP:12313"/>
        <dbReference type="Rhea" id="RHEA-COMP:12315"/>
        <dbReference type="ChEBI" id="CHEBI:15377"/>
        <dbReference type="ChEBI" id="CHEBI:16044"/>
        <dbReference type="ChEBI" id="CHEBI:29950"/>
        <dbReference type="ChEBI" id="CHEBI:44120"/>
        <dbReference type="ChEBI" id="CHEBI:50058"/>
        <dbReference type="EC" id="1.8.4.11"/>
    </reaction>
</comment>
<dbReference type="InterPro" id="IPR002569">
    <property type="entry name" value="Met_Sox_Rdtase_MsrA_dom"/>
</dbReference>
<keyword evidence="7" id="KW-1185">Reference proteome</keyword>
<protein>
    <recommendedName>
        <fullName evidence="1">peptide-methionine (S)-S-oxide reductase</fullName>
        <ecNumber evidence="1">1.8.4.11</ecNumber>
    </recommendedName>
</protein>
<name>A0ABV8JPQ4_9FLAO</name>
<evidence type="ECO:0000313" key="7">
    <source>
        <dbReference type="Proteomes" id="UP001595814"/>
    </source>
</evidence>